<evidence type="ECO:0000256" key="3">
    <source>
        <dbReference type="ARBA" id="ARBA00022490"/>
    </source>
</evidence>
<evidence type="ECO:0008006" key="8">
    <source>
        <dbReference type="Google" id="ProtNLM"/>
    </source>
</evidence>
<dbReference type="EMBL" id="KN822055">
    <property type="protein sequence ID" value="KIM61115.1"/>
    <property type="molecule type" value="Genomic_DNA"/>
</dbReference>
<comment type="similarity">
    <text evidence="2">Belongs to the MAK10 family.</text>
</comment>
<evidence type="ECO:0000256" key="1">
    <source>
        <dbReference type="ARBA" id="ARBA00004496"/>
    </source>
</evidence>
<dbReference type="PANTHER" id="PTHR21373">
    <property type="entry name" value="GLUCOSE REPRESSIBLE PROTEIN MAK10"/>
    <property type="match status" value="1"/>
</dbReference>
<dbReference type="InterPro" id="IPR057982">
    <property type="entry name" value="TPR_NAA35"/>
</dbReference>
<proteinExistence type="inferred from homology"/>
<dbReference type="STRING" id="1036808.A0A0C3DKC9"/>
<protein>
    <recommendedName>
        <fullName evidence="8">Mak10-domain-containing protein</fullName>
    </recommendedName>
</protein>
<organism evidence="6 7">
    <name type="scientific">Scleroderma citrinum Foug A</name>
    <dbReference type="NCBI Taxonomy" id="1036808"/>
    <lineage>
        <taxon>Eukaryota</taxon>
        <taxon>Fungi</taxon>
        <taxon>Dikarya</taxon>
        <taxon>Basidiomycota</taxon>
        <taxon>Agaricomycotina</taxon>
        <taxon>Agaricomycetes</taxon>
        <taxon>Agaricomycetidae</taxon>
        <taxon>Boletales</taxon>
        <taxon>Sclerodermatineae</taxon>
        <taxon>Sclerodermataceae</taxon>
        <taxon>Scleroderma</taxon>
    </lineage>
</organism>
<evidence type="ECO:0000313" key="7">
    <source>
        <dbReference type="Proteomes" id="UP000053989"/>
    </source>
</evidence>
<evidence type="ECO:0000259" key="4">
    <source>
        <dbReference type="Pfam" id="PF04112"/>
    </source>
</evidence>
<evidence type="ECO:0000259" key="5">
    <source>
        <dbReference type="Pfam" id="PF25789"/>
    </source>
</evidence>
<dbReference type="InterPro" id="IPR007244">
    <property type="entry name" value="Naa35_N"/>
</dbReference>
<dbReference type="Proteomes" id="UP000053989">
    <property type="component" value="Unassembled WGS sequence"/>
</dbReference>
<keyword evidence="7" id="KW-1185">Reference proteome</keyword>
<name>A0A0C3DKC9_9AGAM</name>
<reference evidence="6 7" key="1">
    <citation type="submission" date="2014-04" db="EMBL/GenBank/DDBJ databases">
        <authorList>
            <consortium name="DOE Joint Genome Institute"/>
            <person name="Kuo A."/>
            <person name="Kohler A."/>
            <person name="Nagy L.G."/>
            <person name="Floudas D."/>
            <person name="Copeland A."/>
            <person name="Barry K.W."/>
            <person name="Cichocki N."/>
            <person name="Veneault-Fourrey C."/>
            <person name="LaButti K."/>
            <person name="Lindquist E.A."/>
            <person name="Lipzen A."/>
            <person name="Lundell T."/>
            <person name="Morin E."/>
            <person name="Murat C."/>
            <person name="Sun H."/>
            <person name="Tunlid A."/>
            <person name="Henrissat B."/>
            <person name="Grigoriev I.V."/>
            <person name="Hibbett D.S."/>
            <person name="Martin F."/>
            <person name="Nordberg H.P."/>
            <person name="Cantor M.N."/>
            <person name="Hua S.X."/>
        </authorList>
    </citation>
    <scope>NUCLEOTIDE SEQUENCE [LARGE SCALE GENOMIC DNA]</scope>
    <source>
        <strain evidence="6 7">Foug A</strain>
    </source>
</reference>
<sequence>MDHDDSIEIPGGTNYKDVTALFEQAGEDMQPGALVFDEGFKLHDAMAAFEIGEPRFDSGLALLDESRPPFKPLTPLLPEEVCWIIDRAFACEMEWHAGYTLSQTIFTCMYVHALTDFDPDLVSREELRGVDNAQPIELVTVILRASILGLLKCCDLSWREFNKGNVYDAEDWQSDKCDVYMSEAHAEGYILRMLDEACDWLRRSPKARSFWRNALFQRLNLRKVLVQLLEAQLSKEYFRFRPLIDKARGLLQQIRISRPPPPHISSAAARAFDPQFPRVLVSMIPLHIIQLPEQDKVWDKLAGLLDSLEQLSILIEIPDLSTWNVLGTLQLWQPKRNHYLPYTRSAFQSAIYDNGMILNKYTQKHVVDCFFMEGLQMSYESFVNSFRKRWRSLNSLPLAHIERSITELVIGHLKSHWYNPTRRRRYYMKSLFDWHELYALLADAQRQLAPVSSVDIVSTLRLLVLLYRYENIREVILSGFQLSLYAADERPFAYWYLSQVLEQHLACFDQVIPGLAILNLELQFRARYLTALQAISVALFCVTHKSLGAPWQRMRLNFMRRYKWAFLHEYEDIDPPPLGHPNFLKFTSNCAAIWQDNDISPAGQIELAERLLTECETAPGRMTGPWSQDRIEFIAKMVQICRNLRVLPRSMADVQTWNMRQLQWDPELHPWLPLITNATS</sequence>
<comment type="subcellular location">
    <subcellularLocation>
        <location evidence="1">Cytoplasm</location>
    </subcellularLocation>
</comment>
<dbReference type="HOGENOM" id="CLU_017051_0_0_1"/>
<dbReference type="GO" id="GO:0031417">
    <property type="term" value="C:NatC complex"/>
    <property type="evidence" value="ECO:0007669"/>
    <property type="project" value="InterPro"/>
</dbReference>
<dbReference type="InParanoid" id="A0A0C3DKC9"/>
<keyword evidence="3" id="KW-0963">Cytoplasm</keyword>
<feature type="domain" description="NAA35-like N-terminal" evidence="4">
    <location>
        <begin position="31"/>
        <end position="186"/>
    </location>
</feature>
<feature type="domain" description="NAA35-like TPR repeats" evidence="5">
    <location>
        <begin position="343"/>
        <end position="507"/>
    </location>
</feature>
<dbReference type="PANTHER" id="PTHR21373:SF0">
    <property type="entry name" value="N-ALPHA-ACETYLTRANSFERASE 35, NATC AUXILIARY SUBUNIT"/>
    <property type="match status" value="1"/>
</dbReference>
<dbReference type="InterPro" id="IPR057983">
    <property type="entry name" value="NAA35-like_N"/>
</dbReference>
<dbReference type="Pfam" id="PF04112">
    <property type="entry name" value="Mak10"/>
    <property type="match status" value="1"/>
</dbReference>
<evidence type="ECO:0000313" key="6">
    <source>
        <dbReference type="EMBL" id="KIM61115.1"/>
    </source>
</evidence>
<reference evidence="7" key="2">
    <citation type="submission" date="2015-01" db="EMBL/GenBank/DDBJ databases">
        <title>Evolutionary Origins and Diversification of the Mycorrhizal Mutualists.</title>
        <authorList>
            <consortium name="DOE Joint Genome Institute"/>
            <consortium name="Mycorrhizal Genomics Consortium"/>
            <person name="Kohler A."/>
            <person name="Kuo A."/>
            <person name="Nagy L.G."/>
            <person name="Floudas D."/>
            <person name="Copeland A."/>
            <person name="Barry K.W."/>
            <person name="Cichocki N."/>
            <person name="Veneault-Fourrey C."/>
            <person name="LaButti K."/>
            <person name="Lindquist E.A."/>
            <person name="Lipzen A."/>
            <person name="Lundell T."/>
            <person name="Morin E."/>
            <person name="Murat C."/>
            <person name="Riley R."/>
            <person name="Ohm R."/>
            <person name="Sun H."/>
            <person name="Tunlid A."/>
            <person name="Henrissat B."/>
            <person name="Grigoriev I.V."/>
            <person name="Hibbett D.S."/>
            <person name="Martin F."/>
        </authorList>
    </citation>
    <scope>NUCLEOTIDE SEQUENCE [LARGE SCALE GENOMIC DNA]</scope>
    <source>
        <strain evidence="7">Foug A</strain>
    </source>
</reference>
<dbReference type="Pfam" id="PF25789">
    <property type="entry name" value="TPR_NAA35"/>
    <property type="match status" value="1"/>
</dbReference>
<dbReference type="OrthoDB" id="269405at2759"/>
<accession>A0A0C3DKC9</accession>
<evidence type="ECO:0000256" key="2">
    <source>
        <dbReference type="ARBA" id="ARBA00006289"/>
    </source>
</evidence>
<gene>
    <name evidence="6" type="ORF">SCLCIDRAFT_16178</name>
</gene>
<dbReference type="AlphaFoldDB" id="A0A0C3DKC9"/>